<dbReference type="KEGG" id="pco:PHACADRAFT_257193"/>
<dbReference type="AlphaFoldDB" id="K5WAV2"/>
<dbReference type="Proteomes" id="UP000008370">
    <property type="component" value="Unassembled WGS sequence"/>
</dbReference>
<accession>K5WAV2</accession>
<dbReference type="HOGENOM" id="CLU_162870_0_0_1"/>
<protein>
    <submittedName>
        <fullName evidence="1">Uncharacterized protein</fullName>
    </submittedName>
</protein>
<proteinExistence type="predicted"/>
<dbReference type="InParanoid" id="K5WAV2"/>
<dbReference type="OrthoDB" id="2585179at2759"/>
<dbReference type="EMBL" id="JH930472">
    <property type="protein sequence ID" value="EKM56119.1"/>
    <property type="molecule type" value="Genomic_DNA"/>
</dbReference>
<dbReference type="RefSeq" id="XP_007396417.1">
    <property type="nucleotide sequence ID" value="XM_007396355.1"/>
</dbReference>
<name>K5WAV2_PHACS</name>
<reference evidence="1 2" key="1">
    <citation type="journal article" date="2012" name="BMC Genomics">
        <title>Comparative genomics of the white-rot fungi, Phanerochaete carnosa and P. chrysosporium, to elucidate the genetic basis of the distinct wood types they colonize.</title>
        <authorList>
            <person name="Suzuki H."/>
            <person name="MacDonald J."/>
            <person name="Syed K."/>
            <person name="Salamov A."/>
            <person name="Hori C."/>
            <person name="Aerts A."/>
            <person name="Henrissat B."/>
            <person name="Wiebenga A."/>
            <person name="vanKuyk P.A."/>
            <person name="Barry K."/>
            <person name="Lindquist E."/>
            <person name="LaButti K."/>
            <person name="Lapidus A."/>
            <person name="Lucas S."/>
            <person name="Coutinho P."/>
            <person name="Gong Y."/>
            <person name="Samejima M."/>
            <person name="Mahadevan R."/>
            <person name="Abou-Zaid M."/>
            <person name="de Vries R.P."/>
            <person name="Igarashi K."/>
            <person name="Yadav J.S."/>
            <person name="Grigoriev I.V."/>
            <person name="Master E.R."/>
        </authorList>
    </citation>
    <scope>NUCLEOTIDE SEQUENCE [LARGE SCALE GENOMIC DNA]</scope>
    <source>
        <strain evidence="1 2">HHB-10118-sp</strain>
    </source>
</reference>
<sequence>MATQHVLDHTQNIYLTVTVSPSSPVFSNPQSLTIHPSMRYLGTVGALPDVQLLSVPRESWETIQENVMSTLKRMDGVRRVEMEQPPRMRAKRGIDEL</sequence>
<evidence type="ECO:0000313" key="1">
    <source>
        <dbReference type="EMBL" id="EKM56119.1"/>
    </source>
</evidence>
<gene>
    <name evidence="1" type="ORF">PHACADRAFT_257193</name>
</gene>
<organism evidence="1 2">
    <name type="scientific">Phanerochaete carnosa (strain HHB-10118-sp)</name>
    <name type="common">White-rot fungus</name>
    <name type="synonym">Peniophora carnosa</name>
    <dbReference type="NCBI Taxonomy" id="650164"/>
    <lineage>
        <taxon>Eukaryota</taxon>
        <taxon>Fungi</taxon>
        <taxon>Dikarya</taxon>
        <taxon>Basidiomycota</taxon>
        <taxon>Agaricomycotina</taxon>
        <taxon>Agaricomycetes</taxon>
        <taxon>Polyporales</taxon>
        <taxon>Phanerochaetaceae</taxon>
        <taxon>Phanerochaete</taxon>
    </lineage>
</organism>
<keyword evidence="2" id="KW-1185">Reference proteome</keyword>
<evidence type="ECO:0000313" key="2">
    <source>
        <dbReference type="Proteomes" id="UP000008370"/>
    </source>
</evidence>
<dbReference type="GeneID" id="18916785"/>